<sequence length="230" mass="26323">MSDTDILLLPGPRAYPCEQGLFTVKTRWTRLVRDQEEADKAWSPRLDGGQALSVLVDVHLNHGQALSVPLVVRLVRGQALSVKALFVVHPDEQRAHPWIIVKMAEMPPSIIKMHEKGYSTREIEQLLDVSKSSVDRRIKHYEETGSHEDRKGRCRKKTARSRKNIQRAKGMIQRNSTSKVNSGRKLGKKLGMSDRSARRILHEDLGLKAFKFQKRQKFTEEVKKKGGHFE</sequence>
<dbReference type="Gene3D" id="1.10.10.10">
    <property type="entry name" value="Winged helix-like DNA-binding domain superfamily/Winged helix DNA-binding domain"/>
    <property type="match status" value="1"/>
</dbReference>
<dbReference type="AlphaFoldDB" id="A0A914CB04"/>
<accession>A0A914CB04</accession>
<dbReference type="PANTHER" id="PTHR46068">
    <property type="entry name" value="PROTEIN CBG27172"/>
    <property type="match status" value="1"/>
</dbReference>
<name>A0A914CB04_9BILA</name>
<organism evidence="3 4">
    <name type="scientific">Acrobeloides nanus</name>
    <dbReference type="NCBI Taxonomy" id="290746"/>
    <lineage>
        <taxon>Eukaryota</taxon>
        <taxon>Metazoa</taxon>
        <taxon>Ecdysozoa</taxon>
        <taxon>Nematoda</taxon>
        <taxon>Chromadorea</taxon>
        <taxon>Rhabditida</taxon>
        <taxon>Tylenchina</taxon>
        <taxon>Cephalobomorpha</taxon>
        <taxon>Cephaloboidea</taxon>
        <taxon>Cephalobidae</taxon>
        <taxon>Acrobeloides</taxon>
    </lineage>
</organism>
<dbReference type="PANTHER" id="PTHR46068:SF1">
    <property type="entry name" value="TRANSPOSASE IS30-LIKE HTH DOMAIN-CONTAINING PROTEIN"/>
    <property type="match status" value="1"/>
</dbReference>
<evidence type="ECO:0000313" key="4">
    <source>
        <dbReference type="WBParaSite" id="ACRNAN_Path_76.g278.t1"/>
    </source>
</evidence>
<comment type="subcellular location">
    <subcellularLocation>
        <location evidence="1">Nucleus</location>
    </subcellularLocation>
</comment>
<protein>
    <submittedName>
        <fullName evidence="4">Helix-turn-helix domain-containing protein</fullName>
    </submittedName>
</protein>
<evidence type="ECO:0000313" key="3">
    <source>
        <dbReference type="Proteomes" id="UP000887540"/>
    </source>
</evidence>
<dbReference type="InterPro" id="IPR009057">
    <property type="entry name" value="Homeodomain-like_sf"/>
</dbReference>
<dbReference type="GO" id="GO:0005634">
    <property type="term" value="C:nucleus"/>
    <property type="evidence" value="ECO:0007669"/>
    <property type="project" value="UniProtKB-SubCell"/>
</dbReference>
<dbReference type="SUPFAM" id="SSF46689">
    <property type="entry name" value="Homeodomain-like"/>
    <property type="match status" value="1"/>
</dbReference>
<reference evidence="4" key="1">
    <citation type="submission" date="2022-11" db="UniProtKB">
        <authorList>
            <consortium name="WormBaseParasite"/>
        </authorList>
    </citation>
    <scope>IDENTIFICATION</scope>
</reference>
<proteinExistence type="predicted"/>
<dbReference type="InterPro" id="IPR036388">
    <property type="entry name" value="WH-like_DNA-bd_sf"/>
</dbReference>
<evidence type="ECO:0000256" key="1">
    <source>
        <dbReference type="ARBA" id="ARBA00004123"/>
    </source>
</evidence>
<dbReference type="Proteomes" id="UP000887540">
    <property type="component" value="Unplaced"/>
</dbReference>
<feature type="compositionally biased region" description="Basic and acidic residues" evidence="2">
    <location>
        <begin position="142"/>
        <end position="151"/>
    </location>
</feature>
<dbReference type="WBParaSite" id="ACRNAN_Path_76.g278.t1">
    <property type="protein sequence ID" value="ACRNAN_Path_76.g278.t1"/>
    <property type="gene ID" value="ACRNAN_Path_76.g278"/>
</dbReference>
<evidence type="ECO:0000256" key="2">
    <source>
        <dbReference type="SAM" id="MobiDB-lite"/>
    </source>
</evidence>
<feature type="region of interest" description="Disordered" evidence="2">
    <location>
        <begin position="142"/>
        <end position="194"/>
    </location>
</feature>
<feature type="compositionally biased region" description="Basic residues" evidence="2">
    <location>
        <begin position="152"/>
        <end position="166"/>
    </location>
</feature>
<keyword evidence="3" id="KW-1185">Reference proteome</keyword>